<dbReference type="OrthoDB" id="6103242at2"/>
<keyword evidence="3" id="KW-1185">Reference proteome</keyword>
<dbReference type="Gene3D" id="3.40.91.30">
    <property type="match status" value="1"/>
</dbReference>
<dbReference type="Proteomes" id="UP000094070">
    <property type="component" value="Unassembled WGS sequence"/>
</dbReference>
<proteinExistence type="predicted"/>
<evidence type="ECO:0000313" key="2">
    <source>
        <dbReference type="EMBL" id="OEF25666.1"/>
    </source>
</evidence>
<organism evidence="2 3">
    <name type="scientific">Vibrio rumoiensis 1S-45</name>
    <dbReference type="NCBI Taxonomy" id="1188252"/>
    <lineage>
        <taxon>Bacteria</taxon>
        <taxon>Pseudomonadati</taxon>
        <taxon>Pseudomonadota</taxon>
        <taxon>Gammaproteobacteria</taxon>
        <taxon>Vibrionales</taxon>
        <taxon>Vibrionaceae</taxon>
        <taxon>Vibrio</taxon>
    </lineage>
</organism>
<dbReference type="EMBL" id="AJYK02000059">
    <property type="protein sequence ID" value="OEF25666.1"/>
    <property type="molecule type" value="Genomic_DNA"/>
</dbReference>
<dbReference type="Pfam" id="PF08722">
    <property type="entry name" value="Tn7_TnsA-like_N"/>
    <property type="match status" value="1"/>
</dbReference>
<evidence type="ECO:0000259" key="1">
    <source>
        <dbReference type="Pfam" id="PF08722"/>
    </source>
</evidence>
<dbReference type="RefSeq" id="WP_017026486.1">
    <property type="nucleotide sequence ID" value="NZ_AJYK02000059.1"/>
</dbReference>
<sequence>MYVRNLRKPSANKNVYKFVSAKNGCTIMCESSLEYDCCYHLEYSDDVVSFESQPHGYKYFYLGKCHFYTPDFLVHKKDGTFYFIEVKPLSKTFSSEFKYMFYKKQITANELGASLLLVTDRQIRNEIHLNNLKLVHRYSGFIENTIHLENIWSAISQSTSIQIGSLSRTLNLGIGEVLALVLRLIGLGRVKTDLDVLLDEKSLISVN</sequence>
<name>A0A1E5E332_9VIBR</name>
<dbReference type="AlphaFoldDB" id="A0A1E5E332"/>
<dbReference type="STRING" id="1188252.A1QC_08530"/>
<gene>
    <name evidence="2" type="ORF">A1QC_08530</name>
</gene>
<comment type="caution">
    <text evidence="2">The sequence shown here is derived from an EMBL/GenBank/DDBJ whole genome shotgun (WGS) entry which is preliminary data.</text>
</comment>
<dbReference type="eggNOG" id="ENOG5032QUD">
    <property type="taxonomic scope" value="Bacteria"/>
</dbReference>
<accession>A0A1E5E332</accession>
<evidence type="ECO:0000313" key="3">
    <source>
        <dbReference type="Proteomes" id="UP000094070"/>
    </source>
</evidence>
<reference evidence="2 3" key="1">
    <citation type="journal article" date="2012" name="Science">
        <title>Ecological populations of bacteria act as socially cohesive units of antibiotic production and resistance.</title>
        <authorList>
            <person name="Cordero O.X."/>
            <person name="Wildschutte H."/>
            <person name="Kirkup B."/>
            <person name="Proehl S."/>
            <person name="Ngo L."/>
            <person name="Hussain F."/>
            <person name="Le Roux F."/>
            <person name="Mincer T."/>
            <person name="Polz M.F."/>
        </authorList>
    </citation>
    <scope>NUCLEOTIDE SEQUENCE [LARGE SCALE GENOMIC DNA]</scope>
    <source>
        <strain evidence="2 3">1S-45</strain>
    </source>
</reference>
<feature type="domain" description="TnsA endonuclease N-terminal" evidence="1">
    <location>
        <begin position="44"/>
        <end position="98"/>
    </location>
</feature>
<dbReference type="InterPro" id="IPR014833">
    <property type="entry name" value="TnsA_N"/>
</dbReference>
<protein>
    <recommendedName>
        <fullName evidence="1">TnsA endonuclease N-terminal domain-containing protein</fullName>
    </recommendedName>
</protein>